<keyword evidence="2" id="KW-0235">DNA replication</keyword>
<sequence length="749" mass="84271">MDYPDPDEEFEMMHAQELEMMREMEDDFEPPDTRFPAPKSRKSLDFGVGINGHAANSKKPNCISDVNTTNGICEDKENVPSTSVITSSEGVQPLDSNHKRTVQDLFGDIDDIDFDSLRDPKKARVDSELSEIERQMAMIDKILKMRKEMNEIKMQPTLIAGVGREKRLEDCMTRNVPKWAFMPVSDSTGRRLYLRLHSEDYIDKEIKKIATVTKKGDLLGVPYSSLYKIATAENHKKIKAAEDKMKNERTRMDVEIFEGNGDSPCGDLWVEKYKPKNYLELLSDEGTNRLLLQWLKLWDKLVFNREKRVRAKDREAGGEGTDTPNSIANNSKFSRYPHLTDELDEFHRPRQYKVALLCGPPGLGKTTLAHMIARQAGYNVVEVNASDDRSPDVFRTQLESATQMRAVMGTERRPNCLVLDEIDGAPLASIEVVVKFASDKGIGKGTKGKQKAGGGATDRGAKGLLRRPIICICNDVYVPALRPLRQIAFTLHFPPTSTSRRLYCDSPAITTPREAEGGAQALKHVREERLAERLMDVCCLEYIRSDLGAMMALAEKSGNDIRACLQALQCLQAAGDPKGTRKVKDEEVKVNLLQVQKVRLGAKDSRLGLFAVWQKIFHRVDMQPSHTSDVDSVTSPKSHISGVVRAVQNCGEYERLVQGVHENFLSVKSRDLGMSSVSSGLNWFCFFDQVFTTIQSTQDYVLYPYLPYAFGAWHILFSSRAWPKLTYPSVGYEVMVTSYRSDASATVDH</sequence>
<reference evidence="11 12" key="1">
    <citation type="submission" date="2024-07" db="EMBL/GenBank/DDBJ databases">
        <title>Chromosome-level genome assembly of the water stick insect Ranatra chinensis (Heteroptera: Nepidae).</title>
        <authorList>
            <person name="Liu X."/>
        </authorList>
    </citation>
    <scope>NUCLEOTIDE SEQUENCE [LARGE SCALE GENOMIC DNA]</scope>
    <source>
        <strain evidence="11">Cailab_2021Rc</strain>
        <tissue evidence="11">Muscle</tissue>
    </source>
</reference>
<dbReference type="InterPro" id="IPR003593">
    <property type="entry name" value="AAA+_ATPase"/>
</dbReference>
<feature type="domain" description="AAA+ ATPase" evidence="10">
    <location>
        <begin position="351"/>
        <end position="498"/>
    </location>
</feature>
<dbReference type="SMART" id="SM00382">
    <property type="entry name" value="AAA"/>
    <property type="match status" value="1"/>
</dbReference>
<dbReference type="AlphaFoldDB" id="A0ABD0YBR8"/>
<keyword evidence="12" id="KW-1185">Reference proteome</keyword>
<dbReference type="Gene3D" id="1.10.8.60">
    <property type="match status" value="1"/>
</dbReference>
<comment type="subcellular location">
    <subcellularLocation>
        <location evidence="1">Nucleus</location>
    </subcellularLocation>
</comment>
<evidence type="ECO:0000256" key="5">
    <source>
        <dbReference type="ARBA" id="ARBA00023125"/>
    </source>
</evidence>
<evidence type="ECO:0000256" key="8">
    <source>
        <dbReference type="ARBA" id="ARBA00043975"/>
    </source>
</evidence>
<keyword evidence="4" id="KW-0067">ATP-binding</keyword>
<dbReference type="InterPro" id="IPR027417">
    <property type="entry name" value="P-loop_NTPase"/>
</dbReference>
<dbReference type="GO" id="GO:0003677">
    <property type="term" value="F:DNA binding"/>
    <property type="evidence" value="ECO:0007669"/>
    <property type="project" value="UniProtKB-KW"/>
</dbReference>
<dbReference type="Proteomes" id="UP001558652">
    <property type="component" value="Unassembled WGS sequence"/>
</dbReference>
<evidence type="ECO:0000256" key="7">
    <source>
        <dbReference type="ARBA" id="ARBA00023306"/>
    </source>
</evidence>
<keyword evidence="6" id="KW-0539">Nucleus</keyword>
<gene>
    <name evidence="11" type="ORF">AAG570_005983</name>
</gene>
<evidence type="ECO:0000313" key="12">
    <source>
        <dbReference type="Proteomes" id="UP001558652"/>
    </source>
</evidence>
<keyword evidence="3" id="KW-0547">Nucleotide-binding</keyword>
<dbReference type="Pfam" id="PF00004">
    <property type="entry name" value="AAA"/>
    <property type="match status" value="1"/>
</dbReference>
<evidence type="ECO:0000256" key="9">
    <source>
        <dbReference type="SAM" id="MobiDB-lite"/>
    </source>
</evidence>
<evidence type="ECO:0000259" key="10">
    <source>
        <dbReference type="SMART" id="SM00382"/>
    </source>
</evidence>
<dbReference type="PANTHER" id="PTHR46765:SF1">
    <property type="entry name" value="P-LOOP CONTAINING NUCLEOSIDE TRIPHOSPHATE HYDROLASES SUPERFAMILY PROTEIN"/>
    <property type="match status" value="1"/>
</dbReference>
<evidence type="ECO:0000256" key="4">
    <source>
        <dbReference type="ARBA" id="ARBA00022840"/>
    </source>
</evidence>
<feature type="region of interest" description="Disordered" evidence="9">
    <location>
        <begin position="311"/>
        <end position="333"/>
    </location>
</feature>
<evidence type="ECO:0000313" key="11">
    <source>
        <dbReference type="EMBL" id="KAL1115693.1"/>
    </source>
</evidence>
<evidence type="ECO:0000256" key="2">
    <source>
        <dbReference type="ARBA" id="ARBA00022705"/>
    </source>
</evidence>
<dbReference type="FunFam" id="3.40.50.300:FF:001083">
    <property type="entry name" value="Chromosome transmission fidelity factor 18"/>
    <property type="match status" value="1"/>
</dbReference>
<dbReference type="PANTHER" id="PTHR46765">
    <property type="entry name" value="P-LOOP CONTAINING NUCLEOSIDE TRIPHOSPHATE HYDROLASES SUPERFAMILY PROTEIN"/>
    <property type="match status" value="1"/>
</dbReference>
<keyword evidence="7" id="KW-0131">Cell cycle</keyword>
<evidence type="ECO:0000256" key="1">
    <source>
        <dbReference type="ARBA" id="ARBA00004123"/>
    </source>
</evidence>
<dbReference type="Gene3D" id="3.40.50.300">
    <property type="entry name" value="P-loop containing nucleotide triphosphate hydrolases"/>
    <property type="match status" value="1"/>
</dbReference>
<dbReference type="GO" id="GO:0006260">
    <property type="term" value="P:DNA replication"/>
    <property type="evidence" value="ECO:0007669"/>
    <property type="project" value="UniProtKB-KW"/>
</dbReference>
<name>A0ABD0YBR8_9HEMI</name>
<protein>
    <recommendedName>
        <fullName evidence="10">AAA+ ATPase domain-containing protein</fullName>
    </recommendedName>
</protein>
<comment type="caution">
    <text evidence="11">The sequence shown here is derived from an EMBL/GenBank/DDBJ whole genome shotgun (WGS) entry which is preliminary data.</text>
</comment>
<dbReference type="EMBL" id="JBFDAA010000019">
    <property type="protein sequence ID" value="KAL1115693.1"/>
    <property type="molecule type" value="Genomic_DNA"/>
</dbReference>
<organism evidence="11 12">
    <name type="scientific">Ranatra chinensis</name>
    <dbReference type="NCBI Taxonomy" id="642074"/>
    <lineage>
        <taxon>Eukaryota</taxon>
        <taxon>Metazoa</taxon>
        <taxon>Ecdysozoa</taxon>
        <taxon>Arthropoda</taxon>
        <taxon>Hexapoda</taxon>
        <taxon>Insecta</taxon>
        <taxon>Pterygota</taxon>
        <taxon>Neoptera</taxon>
        <taxon>Paraneoptera</taxon>
        <taxon>Hemiptera</taxon>
        <taxon>Heteroptera</taxon>
        <taxon>Panheteroptera</taxon>
        <taxon>Nepomorpha</taxon>
        <taxon>Nepidae</taxon>
        <taxon>Ranatrinae</taxon>
        <taxon>Ranatra</taxon>
    </lineage>
</organism>
<dbReference type="InterPro" id="IPR003959">
    <property type="entry name" value="ATPase_AAA_core"/>
</dbReference>
<dbReference type="InterPro" id="IPR053016">
    <property type="entry name" value="CTF18-RFC_complex"/>
</dbReference>
<feature type="compositionally biased region" description="Polar residues" evidence="9">
    <location>
        <begin position="322"/>
        <end position="333"/>
    </location>
</feature>
<dbReference type="CDD" id="cd00009">
    <property type="entry name" value="AAA"/>
    <property type="match status" value="1"/>
</dbReference>
<keyword evidence="5" id="KW-0238">DNA-binding</keyword>
<accession>A0ABD0YBR8</accession>
<proteinExistence type="inferred from homology"/>
<evidence type="ECO:0000256" key="3">
    <source>
        <dbReference type="ARBA" id="ARBA00022741"/>
    </source>
</evidence>
<dbReference type="SUPFAM" id="SSF52540">
    <property type="entry name" value="P-loop containing nucleoside triphosphate hydrolases"/>
    <property type="match status" value="1"/>
</dbReference>
<comment type="similarity">
    <text evidence="8">Belongs to the activator 1 small subunits family. CTF18 subfamily.</text>
</comment>
<evidence type="ECO:0000256" key="6">
    <source>
        <dbReference type="ARBA" id="ARBA00023242"/>
    </source>
</evidence>
<dbReference type="GO" id="GO:0005524">
    <property type="term" value="F:ATP binding"/>
    <property type="evidence" value="ECO:0007669"/>
    <property type="project" value="UniProtKB-KW"/>
</dbReference>
<dbReference type="GO" id="GO:0005634">
    <property type="term" value="C:nucleus"/>
    <property type="evidence" value="ECO:0007669"/>
    <property type="project" value="UniProtKB-SubCell"/>
</dbReference>